<dbReference type="HAMAP" id="MF_00634">
    <property type="entry name" value="UPF0235"/>
    <property type="match status" value="1"/>
</dbReference>
<comment type="similarity">
    <text evidence="1">Belongs to the UPF0235 family.</text>
</comment>
<dbReference type="InterPro" id="IPR036591">
    <property type="entry name" value="YggU-like_sf"/>
</dbReference>
<dbReference type="EMBL" id="LNQE01001219">
    <property type="protein sequence ID" value="KUG20165.1"/>
    <property type="molecule type" value="Genomic_DNA"/>
</dbReference>
<dbReference type="SMART" id="SM01152">
    <property type="entry name" value="DUF167"/>
    <property type="match status" value="1"/>
</dbReference>
<proteinExistence type="inferred from homology"/>
<dbReference type="NCBIfam" id="TIGR00251">
    <property type="entry name" value="DUF167 family protein"/>
    <property type="match status" value="1"/>
</dbReference>
<accession>A0A0W8FGY1</accession>
<dbReference type="Gene3D" id="3.30.1200.10">
    <property type="entry name" value="YggU-like"/>
    <property type="match status" value="1"/>
</dbReference>
<dbReference type="AlphaFoldDB" id="A0A0W8FGY1"/>
<organism evidence="2">
    <name type="scientific">hydrocarbon metagenome</name>
    <dbReference type="NCBI Taxonomy" id="938273"/>
    <lineage>
        <taxon>unclassified sequences</taxon>
        <taxon>metagenomes</taxon>
        <taxon>ecological metagenomes</taxon>
    </lineage>
</organism>
<name>A0A0W8FGY1_9ZZZZ</name>
<dbReference type="Pfam" id="PF02594">
    <property type="entry name" value="DUF167"/>
    <property type="match status" value="1"/>
</dbReference>
<reference evidence="2" key="1">
    <citation type="journal article" date="2015" name="Proc. Natl. Acad. Sci. U.S.A.">
        <title>Networks of energetic and metabolic interactions define dynamics in microbial communities.</title>
        <authorList>
            <person name="Embree M."/>
            <person name="Liu J.K."/>
            <person name="Al-Bassam M.M."/>
            <person name="Zengler K."/>
        </authorList>
    </citation>
    <scope>NUCLEOTIDE SEQUENCE</scope>
</reference>
<evidence type="ECO:0000256" key="1">
    <source>
        <dbReference type="ARBA" id="ARBA00010364"/>
    </source>
</evidence>
<comment type="caution">
    <text evidence="2">The sequence shown here is derived from an EMBL/GenBank/DDBJ whole genome shotgun (WGS) entry which is preliminary data.</text>
</comment>
<gene>
    <name evidence="2" type="ORF">ASZ90_010116</name>
</gene>
<protein>
    <submittedName>
        <fullName evidence="2">Uncharacterized protein</fullName>
    </submittedName>
</protein>
<evidence type="ECO:0000313" key="2">
    <source>
        <dbReference type="EMBL" id="KUG20165.1"/>
    </source>
</evidence>
<dbReference type="SUPFAM" id="SSF69786">
    <property type="entry name" value="YggU-like"/>
    <property type="match status" value="1"/>
</dbReference>
<dbReference type="InterPro" id="IPR003746">
    <property type="entry name" value="DUF167"/>
</dbReference>
<sequence length="104" mass="10750">MNTCADAVAETDDGVIIALDVSAGAKNASFPAGYNIWRKSVRCQVTPPAVGGKANRAIIALIAEVLAVPRSDVRIISGAASSSKVVHIAGRRKDEILAALDPLL</sequence>